<name>A0ABU3P045_9FIRM</name>
<dbReference type="InterPro" id="IPR037099">
    <property type="entry name" value="Fum_R/Succ_DH_flav-like_C_sf"/>
</dbReference>
<dbReference type="InterPro" id="IPR015939">
    <property type="entry name" value="Fum_Rdtase/Succ_DH_flav-like_C"/>
</dbReference>
<keyword evidence="2" id="KW-0560">Oxidoreductase</keyword>
<feature type="domain" description="FAD-dependent oxidoreductase 2 FAD-binding" evidence="3">
    <location>
        <begin position="10"/>
        <end position="387"/>
    </location>
</feature>
<dbReference type="PANTHER" id="PTHR11632:SF73">
    <property type="entry name" value="BLR3196 PROTEIN"/>
    <property type="match status" value="1"/>
</dbReference>
<evidence type="ECO:0000256" key="1">
    <source>
        <dbReference type="ARBA" id="ARBA00022630"/>
    </source>
</evidence>
<evidence type="ECO:0000259" key="4">
    <source>
        <dbReference type="Pfam" id="PF02910"/>
    </source>
</evidence>
<dbReference type="RefSeq" id="WP_413780896.1">
    <property type="nucleotide sequence ID" value="NZ_JAUOZS010000001.1"/>
</dbReference>
<evidence type="ECO:0000259" key="3">
    <source>
        <dbReference type="Pfam" id="PF00890"/>
    </source>
</evidence>
<dbReference type="Gene3D" id="1.20.58.100">
    <property type="entry name" value="Fumarate reductase/succinate dehydrogenase flavoprotein-like, C-terminal domain"/>
    <property type="match status" value="1"/>
</dbReference>
<feature type="domain" description="Fumarate reductase/succinate dehydrogenase flavoprotein-like C-terminal" evidence="4">
    <location>
        <begin position="443"/>
        <end position="555"/>
    </location>
</feature>
<dbReference type="PRINTS" id="PR00368">
    <property type="entry name" value="FADPNR"/>
</dbReference>
<reference evidence="5 6" key="1">
    <citation type="submission" date="2023-07" db="EMBL/GenBank/DDBJ databases">
        <title>The novel representative of Negativicutes class, Anaeroselena agilis gen. nov. sp. nov.</title>
        <authorList>
            <person name="Prokofeva M.I."/>
            <person name="Elcheninov A.G."/>
            <person name="Klyukina A."/>
            <person name="Kublanov I.V."/>
            <person name="Frolov E.N."/>
            <person name="Podosokorskaya O.A."/>
        </authorList>
    </citation>
    <scope>NUCLEOTIDE SEQUENCE [LARGE SCALE GENOMIC DNA]</scope>
    <source>
        <strain evidence="5 6">4137-cl</strain>
    </source>
</reference>
<dbReference type="InterPro" id="IPR003953">
    <property type="entry name" value="FAD-dep_OxRdtase_2_FAD-bd"/>
</dbReference>
<dbReference type="PIRSF" id="PIRSF000171">
    <property type="entry name" value="SDHA_APRA_LASPO"/>
    <property type="match status" value="1"/>
</dbReference>
<comment type="caution">
    <text evidence="5">The sequence shown here is derived from an EMBL/GenBank/DDBJ whole genome shotgun (WGS) entry which is preliminary data.</text>
</comment>
<accession>A0ABU3P045</accession>
<dbReference type="SUPFAM" id="SSF46977">
    <property type="entry name" value="Succinate dehydrogenase/fumarate reductase flavoprotein C-terminal domain"/>
    <property type="match status" value="1"/>
</dbReference>
<keyword evidence="6" id="KW-1185">Reference proteome</keyword>
<dbReference type="SUPFAM" id="SSF51905">
    <property type="entry name" value="FAD/NAD(P)-binding domain"/>
    <property type="match status" value="1"/>
</dbReference>
<dbReference type="InterPro" id="IPR030664">
    <property type="entry name" value="SdhA/FrdA/AprA"/>
</dbReference>
<evidence type="ECO:0000313" key="6">
    <source>
        <dbReference type="Proteomes" id="UP001254848"/>
    </source>
</evidence>
<evidence type="ECO:0000313" key="5">
    <source>
        <dbReference type="EMBL" id="MDT8902414.1"/>
    </source>
</evidence>
<keyword evidence="1" id="KW-0285">Flavoprotein</keyword>
<proteinExistence type="predicted"/>
<dbReference type="SUPFAM" id="SSF56425">
    <property type="entry name" value="Succinate dehydrogenase/fumarate reductase flavoprotein, catalytic domain"/>
    <property type="match status" value="1"/>
</dbReference>
<protein>
    <submittedName>
        <fullName evidence="5">FAD-binding protein</fullName>
    </submittedName>
</protein>
<dbReference type="PANTHER" id="PTHR11632">
    <property type="entry name" value="SUCCINATE DEHYDROGENASE 2 FLAVOPROTEIN SUBUNIT"/>
    <property type="match status" value="1"/>
</dbReference>
<dbReference type="Pfam" id="PF00890">
    <property type="entry name" value="FAD_binding_2"/>
    <property type="match status" value="1"/>
</dbReference>
<dbReference type="Gene3D" id="3.90.700.10">
    <property type="entry name" value="Succinate dehydrogenase/fumarate reductase flavoprotein, catalytic domain"/>
    <property type="match status" value="1"/>
</dbReference>
<gene>
    <name evidence="5" type="ORF">Q4T40_14285</name>
</gene>
<dbReference type="Gene3D" id="4.10.80.40">
    <property type="entry name" value="succinate dehydrogenase protein domain"/>
    <property type="match status" value="1"/>
</dbReference>
<dbReference type="InterPro" id="IPR036188">
    <property type="entry name" value="FAD/NAD-bd_sf"/>
</dbReference>
<dbReference type="InterPro" id="IPR027477">
    <property type="entry name" value="Succ_DH/fumarate_Rdtase_cat_sf"/>
</dbReference>
<evidence type="ECO:0000256" key="2">
    <source>
        <dbReference type="ARBA" id="ARBA00023002"/>
    </source>
</evidence>
<organism evidence="5 6">
    <name type="scientific">Anaeroselena agilis</name>
    <dbReference type="NCBI Taxonomy" id="3063788"/>
    <lineage>
        <taxon>Bacteria</taxon>
        <taxon>Bacillati</taxon>
        <taxon>Bacillota</taxon>
        <taxon>Negativicutes</taxon>
        <taxon>Acetonemataceae</taxon>
        <taxon>Anaeroselena</taxon>
    </lineage>
</organism>
<dbReference type="EMBL" id="JAUOZS010000001">
    <property type="protein sequence ID" value="MDT8902414.1"/>
    <property type="molecule type" value="Genomic_DNA"/>
</dbReference>
<dbReference type="Gene3D" id="3.50.50.60">
    <property type="entry name" value="FAD/NAD(P)-binding domain"/>
    <property type="match status" value="1"/>
</dbReference>
<dbReference type="Proteomes" id="UP001254848">
    <property type="component" value="Unassembled WGS sequence"/>
</dbReference>
<dbReference type="Pfam" id="PF02910">
    <property type="entry name" value="Succ_DH_flav_C"/>
    <property type="match status" value="1"/>
</dbReference>
<sequence>MKITATRQTDVLIVGGGASGLRAALAAAETGARVLLANKGPLARSGITLTAAGGMQAPLHPDDSPELFCDDIIRCGYGLADRDLAQTLAADAAGRVLETERYGVSFVRDAAGGYALGQFPGQSQPRNLFVRGGGIGLAGALAKACRGHAGITVLDDFFVTGLVRDAAGAVAGAVGLDLRNGELALLAAPAVVMATGGCQWLWATNDCPADATGDGLVHAYRAGAELVDMEMVLFYPSVLVWPPSLQGAFVHYEYLAPDVLDGNIYDNAGRPVLPKPLPVRDEAMLLLARAVRDGRAGPHGGLMWYVGDSPKGTAAVAAKLDILQYNYIRAHGVDPATDRVEVAPGAHYLLGGIHIDPDCRTSVRGLFAAPECAGNFDGANRLAGNGLTATQVFGARAGLAAGRWAADNGGARPDPAAVEEETARVAARLAPAKSGGTDLAALRDRLRAAVQQYAGVGRDAAGLQRLARLAGDTRAELAAARVPDAGVFNQRLVELIELENMAEIAGLVAGSALTRAETRGHHIRDDFPARDDANWLCHTLATRAADGPRFGAKPLRGR</sequence>